<keyword evidence="6" id="KW-1185">Reference proteome</keyword>
<dbReference type="PANTHER" id="PTHR30632">
    <property type="entry name" value="MOLYBDATE-BINDING PERIPLASMIC PROTEIN"/>
    <property type="match status" value="1"/>
</dbReference>
<sequence>MTLSGVVKICLLPLFSILAATVVNAEPLRIAVASNFAQTLEQLIEDYRQHTAVDLVLAKGSSGKHYAQLQRGAPFDLFFSADDDFPQRLVDAGLASHCILYAYGQLVLWPTSEEISDPAQALGQFEYRRFAIANPRLAPYGRAAEQVLAFLGVAPSPEQLVKGENIAQAYQFIYTGNAQGGLVARSQMRTEDHYIPVPRHWHEPIRQAVVIMGSSRQPQAAAEFINYLATPAAERIITAGGYLIPPPTDHCGGQQ</sequence>
<accession>A0ABX1GG96</accession>
<proteinExistence type="inferred from homology"/>
<dbReference type="PANTHER" id="PTHR30632:SF14">
    <property type="entry name" value="TUNGSTATE_MOLYBDATE_CHROMATE-BINDING PROTEIN MODA"/>
    <property type="match status" value="1"/>
</dbReference>
<dbReference type="NCBIfam" id="TIGR01256">
    <property type="entry name" value="modA"/>
    <property type="match status" value="1"/>
</dbReference>
<dbReference type="PIRSF" id="PIRSF004846">
    <property type="entry name" value="ModA"/>
    <property type="match status" value="1"/>
</dbReference>
<dbReference type="Gene3D" id="3.40.190.10">
    <property type="entry name" value="Periplasmic binding protein-like II"/>
    <property type="match status" value="2"/>
</dbReference>
<dbReference type="RefSeq" id="WP_168450002.1">
    <property type="nucleotide sequence ID" value="NZ_JAAWWK010000002.1"/>
</dbReference>
<keyword evidence="2" id="KW-0479">Metal-binding</keyword>
<evidence type="ECO:0000313" key="5">
    <source>
        <dbReference type="EMBL" id="NKI17512.1"/>
    </source>
</evidence>
<feature type="chain" id="PRO_5045814318" evidence="4">
    <location>
        <begin position="26"/>
        <end position="255"/>
    </location>
</feature>
<dbReference type="InterPro" id="IPR050682">
    <property type="entry name" value="ModA/WtpA"/>
</dbReference>
<evidence type="ECO:0000256" key="4">
    <source>
        <dbReference type="SAM" id="SignalP"/>
    </source>
</evidence>
<protein>
    <submittedName>
        <fullName evidence="5">Molybdate ABC transporter substrate-binding protein</fullName>
    </submittedName>
</protein>
<dbReference type="InterPro" id="IPR005950">
    <property type="entry name" value="ModA"/>
</dbReference>
<dbReference type="CDD" id="cd13539">
    <property type="entry name" value="PBP2_AvModA"/>
    <property type="match status" value="1"/>
</dbReference>
<dbReference type="Proteomes" id="UP000765845">
    <property type="component" value="Unassembled WGS sequence"/>
</dbReference>
<comment type="similarity">
    <text evidence="1">Belongs to the bacterial solute-binding protein ModA family.</text>
</comment>
<evidence type="ECO:0000256" key="1">
    <source>
        <dbReference type="ARBA" id="ARBA00009175"/>
    </source>
</evidence>
<evidence type="ECO:0000313" key="6">
    <source>
        <dbReference type="Proteomes" id="UP000765845"/>
    </source>
</evidence>
<reference evidence="5 6" key="1">
    <citation type="submission" date="2020-04" db="EMBL/GenBank/DDBJ databases">
        <authorList>
            <person name="Yoon J."/>
        </authorList>
    </citation>
    <scope>NUCLEOTIDE SEQUENCE [LARGE SCALE GENOMIC DNA]</scope>
    <source>
        <strain evidence="5 6">KMU-166</strain>
    </source>
</reference>
<dbReference type="EMBL" id="JAAWWK010000002">
    <property type="protein sequence ID" value="NKI17512.1"/>
    <property type="molecule type" value="Genomic_DNA"/>
</dbReference>
<gene>
    <name evidence="5" type="primary">modA</name>
    <name evidence="5" type="ORF">HCU74_08785</name>
</gene>
<evidence type="ECO:0000256" key="3">
    <source>
        <dbReference type="ARBA" id="ARBA00022729"/>
    </source>
</evidence>
<evidence type="ECO:0000256" key="2">
    <source>
        <dbReference type="ARBA" id="ARBA00022723"/>
    </source>
</evidence>
<organism evidence="5 6">
    <name type="scientific">Spongiibacter thalassae</name>
    <dbReference type="NCBI Taxonomy" id="2721624"/>
    <lineage>
        <taxon>Bacteria</taxon>
        <taxon>Pseudomonadati</taxon>
        <taxon>Pseudomonadota</taxon>
        <taxon>Gammaproteobacteria</taxon>
        <taxon>Cellvibrionales</taxon>
        <taxon>Spongiibacteraceae</taxon>
        <taxon>Spongiibacter</taxon>
    </lineage>
</organism>
<name>A0ABX1GG96_9GAMM</name>
<comment type="caution">
    <text evidence="5">The sequence shown here is derived from an EMBL/GenBank/DDBJ whole genome shotgun (WGS) entry which is preliminary data.</text>
</comment>
<dbReference type="SUPFAM" id="SSF53850">
    <property type="entry name" value="Periplasmic binding protein-like II"/>
    <property type="match status" value="1"/>
</dbReference>
<keyword evidence="3 4" id="KW-0732">Signal</keyword>
<feature type="signal peptide" evidence="4">
    <location>
        <begin position="1"/>
        <end position="25"/>
    </location>
</feature>
<dbReference type="Pfam" id="PF13531">
    <property type="entry name" value="SBP_bac_11"/>
    <property type="match status" value="1"/>
</dbReference>
<dbReference type="InterPro" id="IPR044084">
    <property type="entry name" value="AvModA-like_subst-bd"/>
</dbReference>